<accession>A0A0E9XCF2</accession>
<dbReference type="AlphaFoldDB" id="A0A0E9XCF2"/>
<reference evidence="1" key="2">
    <citation type="journal article" date="2015" name="Fish Shellfish Immunol.">
        <title>Early steps in the European eel (Anguilla anguilla)-Vibrio vulnificus interaction in the gills: Role of the RtxA13 toxin.</title>
        <authorList>
            <person name="Callol A."/>
            <person name="Pajuelo D."/>
            <person name="Ebbesson L."/>
            <person name="Teles M."/>
            <person name="MacKenzie S."/>
            <person name="Amaro C."/>
        </authorList>
    </citation>
    <scope>NUCLEOTIDE SEQUENCE</scope>
</reference>
<dbReference type="EMBL" id="GBXM01009229">
    <property type="protein sequence ID" value="JAH99348.1"/>
    <property type="molecule type" value="Transcribed_RNA"/>
</dbReference>
<reference evidence="1" key="1">
    <citation type="submission" date="2014-11" db="EMBL/GenBank/DDBJ databases">
        <authorList>
            <person name="Amaro Gonzalez C."/>
        </authorList>
    </citation>
    <scope>NUCLEOTIDE SEQUENCE</scope>
</reference>
<sequence length="43" mass="5122">MKDSCWAWYPTAVPRDWFKTGQAWFKTSSNKLLLIQTILKTIF</sequence>
<protein>
    <submittedName>
        <fullName evidence="1">Uncharacterized protein</fullName>
    </submittedName>
</protein>
<name>A0A0E9XCF2_ANGAN</name>
<evidence type="ECO:0000313" key="1">
    <source>
        <dbReference type="EMBL" id="JAH99348.1"/>
    </source>
</evidence>
<proteinExistence type="predicted"/>
<organism evidence="1">
    <name type="scientific">Anguilla anguilla</name>
    <name type="common">European freshwater eel</name>
    <name type="synonym">Muraena anguilla</name>
    <dbReference type="NCBI Taxonomy" id="7936"/>
    <lineage>
        <taxon>Eukaryota</taxon>
        <taxon>Metazoa</taxon>
        <taxon>Chordata</taxon>
        <taxon>Craniata</taxon>
        <taxon>Vertebrata</taxon>
        <taxon>Euteleostomi</taxon>
        <taxon>Actinopterygii</taxon>
        <taxon>Neopterygii</taxon>
        <taxon>Teleostei</taxon>
        <taxon>Anguilliformes</taxon>
        <taxon>Anguillidae</taxon>
        <taxon>Anguilla</taxon>
    </lineage>
</organism>